<dbReference type="GO" id="GO:0003676">
    <property type="term" value="F:nucleic acid binding"/>
    <property type="evidence" value="ECO:0007669"/>
    <property type="project" value="InterPro"/>
</dbReference>
<dbReference type="InterPro" id="IPR012340">
    <property type="entry name" value="NA-bd_OB-fold"/>
</dbReference>
<evidence type="ECO:0000313" key="2">
    <source>
        <dbReference type="EMBL" id="SVD84871.1"/>
    </source>
</evidence>
<name>A0A382YPB1_9ZZZZ</name>
<accession>A0A382YPB1</accession>
<dbReference type="PROSITE" id="PS50126">
    <property type="entry name" value="S1"/>
    <property type="match status" value="1"/>
</dbReference>
<reference evidence="2" key="1">
    <citation type="submission" date="2018-05" db="EMBL/GenBank/DDBJ databases">
        <authorList>
            <person name="Lanie J.A."/>
            <person name="Ng W.-L."/>
            <person name="Kazmierczak K.M."/>
            <person name="Andrzejewski T.M."/>
            <person name="Davidsen T.M."/>
            <person name="Wayne K.J."/>
            <person name="Tettelin H."/>
            <person name="Glass J.I."/>
            <person name="Rusch D."/>
            <person name="Podicherti R."/>
            <person name="Tsui H.-C.T."/>
            <person name="Winkler M.E."/>
        </authorList>
    </citation>
    <scope>NUCLEOTIDE SEQUENCE</scope>
</reference>
<dbReference type="InterPro" id="IPR003029">
    <property type="entry name" value="S1_domain"/>
</dbReference>
<feature type="domain" description="S1 motif" evidence="1">
    <location>
        <begin position="21"/>
        <end position="77"/>
    </location>
</feature>
<dbReference type="AlphaFoldDB" id="A0A382YPB1"/>
<organism evidence="2">
    <name type="scientific">marine metagenome</name>
    <dbReference type="NCBI Taxonomy" id="408172"/>
    <lineage>
        <taxon>unclassified sequences</taxon>
        <taxon>metagenomes</taxon>
        <taxon>ecological metagenomes</taxon>
    </lineage>
</organism>
<sequence>MSVDFDKLIDENLSTVNMKPGTLVTGIIIDILENHVIVHVGLKSEAAVQISEFLNESGKLDLKIGDEVQLILEAIED</sequence>
<dbReference type="EMBL" id="UINC01177305">
    <property type="protein sequence ID" value="SVD84871.1"/>
    <property type="molecule type" value="Genomic_DNA"/>
</dbReference>
<feature type="non-terminal residue" evidence="2">
    <location>
        <position position="77"/>
    </location>
</feature>
<protein>
    <recommendedName>
        <fullName evidence="1">S1 motif domain-containing protein</fullName>
    </recommendedName>
</protein>
<gene>
    <name evidence="2" type="ORF">METZ01_LOCUS437725</name>
</gene>
<dbReference type="SUPFAM" id="SSF50249">
    <property type="entry name" value="Nucleic acid-binding proteins"/>
    <property type="match status" value="1"/>
</dbReference>
<dbReference type="Pfam" id="PF00575">
    <property type="entry name" value="S1"/>
    <property type="match status" value="1"/>
</dbReference>
<dbReference type="Gene3D" id="2.40.50.140">
    <property type="entry name" value="Nucleic acid-binding proteins"/>
    <property type="match status" value="1"/>
</dbReference>
<proteinExistence type="predicted"/>
<evidence type="ECO:0000259" key="1">
    <source>
        <dbReference type="PROSITE" id="PS50126"/>
    </source>
</evidence>